<name>A0AAN8M5Y1_9TELE</name>
<proteinExistence type="predicted"/>
<dbReference type="AlphaFoldDB" id="A0AAN8M5Y1"/>
<keyword evidence="2" id="KW-1185">Reference proteome</keyword>
<gene>
    <name evidence="1" type="ORF">J4Q44_G00083080</name>
</gene>
<comment type="caution">
    <text evidence="1">The sequence shown here is derived from an EMBL/GenBank/DDBJ whole genome shotgun (WGS) entry which is preliminary data.</text>
</comment>
<organism evidence="1 2">
    <name type="scientific">Coregonus suidteri</name>
    <dbReference type="NCBI Taxonomy" id="861788"/>
    <lineage>
        <taxon>Eukaryota</taxon>
        <taxon>Metazoa</taxon>
        <taxon>Chordata</taxon>
        <taxon>Craniata</taxon>
        <taxon>Vertebrata</taxon>
        <taxon>Euteleostomi</taxon>
        <taxon>Actinopterygii</taxon>
        <taxon>Neopterygii</taxon>
        <taxon>Teleostei</taxon>
        <taxon>Protacanthopterygii</taxon>
        <taxon>Salmoniformes</taxon>
        <taxon>Salmonidae</taxon>
        <taxon>Coregoninae</taxon>
        <taxon>Coregonus</taxon>
    </lineage>
</organism>
<evidence type="ECO:0000313" key="1">
    <source>
        <dbReference type="EMBL" id="KAK6321332.1"/>
    </source>
</evidence>
<evidence type="ECO:0000313" key="2">
    <source>
        <dbReference type="Proteomes" id="UP001356427"/>
    </source>
</evidence>
<dbReference type="EMBL" id="JAGTTL010000006">
    <property type="protein sequence ID" value="KAK6321332.1"/>
    <property type="molecule type" value="Genomic_DNA"/>
</dbReference>
<protein>
    <submittedName>
        <fullName evidence="1">Uncharacterized protein</fullName>
    </submittedName>
</protein>
<sequence>MATDVLISLHGIGLAGQNSRARLVWRLKHILPLHPDRTLEPPVHQENHPIPGVYSAVCNITMLEVDPHVILYHAELSAHCNI</sequence>
<reference evidence="1 2" key="1">
    <citation type="submission" date="2021-04" db="EMBL/GenBank/DDBJ databases">
        <authorList>
            <person name="De Guttry C."/>
            <person name="Zahm M."/>
            <person name="Klopp C."/>
            <person name="Cabau C."/>
            <person name="Louis A."/>
            <person name="Berthelot C."/>
            <person name="Parey E."/>
            <person name="Roest Crollius H."/>
            <person name="Montfort J."/>
            <person name="Robinson-Rechavi M."/>
            <person name="Bucao C."/>
            <person name="Bouchez O."/>
            <person name="Gislard M."/>
            <person name="Lluch J."/>
            <person name="Milhes M."/>
            <person name="Lampietro C."/>
            <person name="Lopez Roques C."/>
            <person name="Donnadieu C."/>
            <person name="Braasch I."/>
            <person name="Desvignes T."/>
            <person name="Postlethwait J."/>
            <person name="Bobe J."/>
            <person name="Wedekind C."/>
            <person name="Guiguen Y."/>
        </authorList>
    </citation>
    <scope>NUCLEOTIDE SEQUENCE [LARGE SCALE GENOMIC DNA]</scope>
    <source>
        <strain evidence="1">Cs_M1</strain>
        <tissue evidence="1">Blood</tissue>
    </source>
</reference>
<dbReference type="Proteomes" id="UP001356427">
    <property type="component" value="Unassembled WGS sequence"/>
</dbReference>
<accession>A0AAN8M5Y1</accession>